<reference evidence="4" key="1">
    <citation type="journal article" date="2019" name="Int. J. Syst. Evol. Microbiol.">
        <title>The Global Catalogue of Microorganisms (GCM) 10K type strain sequencing project: providing services to taxonomists for standard genome sequencing and annotation.</title>
        <authorList>
            <consortium name="The Broad Institute Genomics Platform"/>
            <consortium name="The Broad Institute Genome Sequencing Center for Infectious Disease"/>
            <person name="Wu L."/>
            <person name="Ma J."/>
        </authorList>
    </citation>
    <scope>NUCLEOTIDE SEQUENCE [LARGE SCALE GENOMIC DNA]</scope>
    <source>
        <strain evidence="4">JCM 4594</strain>
    </source>
</reference>
<dbReference type="Proteomes" id="UP000600946">
    <property type="component" value="Unassembled WGS sequence"/>
</dbReference>
<evidence type="ECO:0000256" key="2">
    <source>
        <dbReference type="SAM" id="Phobius"/>
    </source>
</evidence>
<dbReference type="EMBL" id="BMUU01000002">
    <property type="protein sequence ID" value="GGY20851.1"/>
    <property type="molecule type" value="Genomic_DNA"/>
</dbReference>
<comment type="caution">
    <text evidence="3">The sequence shown here is derived from an EMBL/GenBank/DDBJ whole genome shotgun (WGS) entry which is preliminary data.</text>
</comment>
<evidence type="ECO:0000313" key="3">
    <source>
        <dbReference type="EMBL" id="GGY20851.1"/>
    </source>
</evidence>
<keyword evidence="2" id="KW-0472">Membrane</keyword>
<feature type="transmembrane region" description="Helical" evidence="2">
    <location>
        <begin position="87"/>
        <end position="107"/>
    </location>
</feature>
<keyword evidence="2" id="KW-0812">Transmembrane</keyword>
<dbReference type="RefSeq" id="WP_161245189.1">
    <property type="nucleotide sequence ID" value="NZ_BMUU01000002.1"/>
</dbReference>
<evidence type="ECO:0000313" key="4">
    <source>
        <dbReference type="Proteomes" id="UP000600946"/>
    </source>
</evidence>
<gene>
    <name evidence="3" type="ORF">GCM10010326_11960</name>
</gene>
<protein>
    <submittedName>
        <fullName evidence="3">Uncharacterized protein</fullName>
    </submittedName>
</protein>
<evidence type="ECO:0000256" key="1">
    <source>
        <dbReference type="SAM" id="MobiDB-lite"/>
    </source>
</evidence>
<name>A0ABQ2ZQC1_9ACTN</name>
<feature type="region of interest" description="Disordered" evidence="1">
    <location>
        <begin position="1"/>
        <end position="29"/>
    </location>
</feature>
<keyword evidence="2" id="KW-1133">Transmembrane helix</keyword>
<feature type="compositionally biased region" description="Polar residues" evidence="1">
    <location>
        <begin position="177"/>
        <end position="200"/>
    </location>
</feature>
<feature type="region of interest" description="Disordered" evidence="1">
    <location>
        <begin position="117"/>
        <end position="217"/>
    </location>
</feature>
<proteinExistence type="predicted"/>
<sequence length="217" mass="21931">MDSRIPNGPGGQPRSGQSADRRPSPDATMQLGVFAQELIKKKEPVERSATVEIPIFNPLPGIPAQQGHDRPVFVDASGRRGKKLRGLGWLCGLAATGFAVALVGSLLGGNSQAPGLNLPDGSKADAVTAPPRATASQVPQPKASPKQVVAPTHGSSRAPLAKASKVSKASDPAKASHSATPVTGHSPVNTKASPHPSTSHKPAANGAITPTAGKTGA</sequence>
<dbReference type="GeneID" id="96289200"/>
<keyword evidence="4" id="KW-1185">Reference proteome</keyword>
<organism evidence="3 4">
    <name type="scientific">Streptomyces xanthochromogenes</name>
    <dbReference type="NCBI Taxonomy" id="67384"/>
    <lineage>
        <taxon>Bacteria</taxon>
        <taxon>Bacillati</taxon>
        <taxon>Actinomycetota</taxon>
        <taxon>Actinomycetes</taxon>
        <taxon>Kitasatosporales</taxon>
        <taxon>Streptomycetaceae</taxon>
        <taxon>Streptomyces</taxon>
    </lineage>
</organism>
<accession>A0ABQ2ZQC1</accession>